<sequence length="212" mass="23061">MATATESYASRFLPHPKTVAVRASVISSVPVLISLTIQIVGCPFRGGQSREGVDHGPIRLVQAGLPEQLAELGWTVNYDGHHQFEEIDEKNDPPIGKMKNPRLVSRVCEAVAKVVGDHAKHGQLPLTLGGDHSLAMGTISGTLRSATGLFTYGGYECAEQAMMKSRLVMPRSSSELDATRIAHAIVGRRSATMYGNMKDHVYIKPTLHKKLY</sequence>
<keyword evidence="2" id="KW-0378">Hydrolase</keyword>
<dbReference type="PANTHER" id="PTHR43782:SF3">
    <property type="entry name" value="ARGINASE"/>
    <property type="match status" value="1"/>
</dbReference>
<dbReference type="AlphaFoldDB" id="A0A4Y9XW25"/>
<comment type="caution">
    <text evidence="5">The sequence shown here is derived from an EMBL/GenBank/DDBJ whole genome shotgun (WGS) entry which is preliminary data.</text>
</comment>
<evidence type="ECO:0008006" key="7">
    <source>
        <dbReference type="Google" id="ProtNLM"/>
    </source>
</evidence>
<dbReference type="InterPro" id="IPR006035">
    <property type="entry name" value="Ureohydrolase"/>
</dbReference>
<dbReference type="GO" id="GO:0030145">
    <property type="term" value="F:manganese ion binding"/>
    <property type="evidence" value="ECO:0007669"/>
    <property type="project" value="TreeGrafter"/>
</dbReference>
<name>A0A4Y9XW25_9APHY</name>
<dbReference type="InterPro" id="IPR023696">
    <property type="entry name" value="Ureohydrolase_dom_sf"/>
</dbReference>
<keyword evidence="1" id="KW-0479">Metal-binding</keyword>
<comment type="similarity">
    <text evidence="4">Belongs to the arginase family.</text>
</comment>
<evidence type="ECO:0000313" key="5">
    <source>
        <dbReference type="EMBL" id="TFY54454.1"/>
    </source>
</evidence>
<dbReference type="PANTHER" id="PTHR43782">
    <property type="entry name" value="ARGINASE"/>
    <property type="match status" value="1"/>
</dbReference>
<evidence type="ECO:0000256" key="1">
    <source>
        <dbReference type="ARBA" id="ARBA00022723"/>
    </source>
</evidence>
<evidence type="ECO:0000256" key="3">
    <source>
        <dbReference type="ARBA" id="ARBA00023211"/>
    </source>
</evidence>
<evidence type="ECO:0000313" key="6">
    <source>
        <dbReference type="Proteomes" id="UP000298390"/>
    </source>
</evidence>
<dbReference type="Proteomes" id="UP000298390">
    <property type="component" value="Unassembled WGS sequence"/>
</dbReference>
<dbReference type="PROSITE" id="PS51409">
    <property type="entry name" value="ARGINASE_2"/>
    <property type="match status" value="1"/>
</dbReference>
<gene>
    <name evidence="5" type="ORF">EVJ58_g8862</name>
</gene>
<reference evidence="5 6" key="1">
    <citation type="submission" date="2019-01" db="EMBL/GenBank/DDBJ databases">
        <title>Genome sequencing of the rare red list fungi Fomitopsis rosea.</title>
        <authorList>
            <person name="Buettner E."/>
            <person name="Kellner H."/>
        </authorList>
    </citation>
    <scope>NUCLEOTIDE SEQUENCE [LARGE SCALE GENOMIC DNA]</scope>
    <source>
        <strain evidence="5 6">DSM 105464</strain>
    </source>
</reference>
<dbReference type="GO" id="GO:0005634">
    <property type="term" value="C:nucleus"/>
    <property type="evidence" value="ECO:0007669"/>
    <property type="project" value="TreeGrafter"/>
</dbReference>
<evidence type="ECO:0000256" key="4">
    <source>
        <dbReference type="PROSITE-ProRule" id="PRU00742"/>
    </source>
</evidence>
<protein>
    <recommendedName>
        <fullName evidence="7">Arginase</fullName>
    </recommendedName>
</protein>
<dbReference type="SUPFAM" id="SSF52768">
    <property type="entry name" value="Arginase/deacetylase"/>
    <property type="match status" value="1"/>
</dbReference>
<dbReference type="STRING" id="34475.A0A4Y9XW25"/>
<dbReference type="EMBL" id="SEKV01000696">
    <property type="protein sequence ID" value="TFY54454.1"/>
    <property type="molecule type" value="Genomic_DNA"/>
</dbReference>
<keyword evidence="3" id="KW-0464">Manganese</keyword>
<organism evidence="5 6">
    <name type="scientific">Rhodofomes roseus</name>
    <dbReference type="NCBI Taxonomy" id="34475"/>
    <lineage>
        <taxon>Eukaryota</taxon>
        <taxon>Fungi</taxon>
        <taxon>Dikarya</taxon>
        <taxon>Basidiomycota</taxon>
        <taxon>Agaricomycotina</taxon>
        <taxon>Agaricomycetes</taxon>
        <taxon>Polyporales</taxon>
        <taxon>Rhodofomes</taxon>
    </lineage>
</organism>
<dbReference type="Pfam" id="PF00491">
    <property type="entry name" value="Arginase"/>
    <property type="match status" value="1"/>
</dbReference>
<dbReference type="GO" id="GO:0005829">
    <property type="term" value="C:cytosol"/>
    <property type="evidence" value="ECO:0007669"/>
    <property type="project" value="TreeGrafter"/>
</dbReference>
<dbReference type="Gene3D" id="3.40.800.10">
    <property type="entry name" value="Ureohydrolase domain"/>
    <property type="match status" value="1"/>
</dbReference>
<accession>A0A4Y9XW25</accession>
<dbReference type="GO" id="GO:0004053">
    <property type="term" value="F:arginase activity"/>
    <property type="evidence" value="ECO:0007669"/>
    <property type="project" value="TreeGrafter"/>
</dbReference>
<evidence type="ECO:0000256" key="2">
    <source>
        <dbReference type="ARBA" id="ARBA00022801"/>
    </source>
</evidence>
<proteinExistence type="inferred from homology"/>